<evidence type="ECO:0000313" key="30">
    <source>
        <dbReference type="Proteomes" id="UP000703038"/>
    </source>
</evidence>
<dbReference type="Pfam" id="PF02574">
    <property type="entry name" value="S-methyl_trans"/>
    <property type="match status" value="1"/>
</dbReference>
<dbReference type="PIRSF" id="PIRSF000381">
    <property type="entry name" value="MetH"/>
    <property type="match status" value="1"/>
</dbReference>
<accession>A0ABS2KRL5</accession>
<dbReference type="Gene3D" id="1.10.1240.10">
    <property type="entry name" value="Methionine synthase domain"/>
    <property type="match status" value="1"/>
</dbReference>
<evidence type="ECO:0000256" key="11">
    <source>
        <dbReference type="ARBA" id="ARBA00022679"/>
    </source>
</evidence>
<dbReference type="SUPFAM" id="SSF47644">
    <property type="entry name" value="Methionine synthase domain"/>
    <property type="match status" value="1"/>
</dbReference>
<evidence type="ECO:0000256" key="15">
    <source>
        <dbReference type="ARBA" id="ARBA00022833"/>
    </source>
</evidence>
<evidence type="ECO:0000256" key="20">
    <source>
        <dbReference type="NCBIfam" id="TIGR02082"/>
    </source>
</evidence>
<dbReference type="RefSeq" id="WP_204867441.1">
    <property type="nucleotide sequence ID" value="NZ_JAFBBK010000001.1"/>
</dbReference>
<feature type="domain" description="AdoMet activation" evidence="26">
    <location>
        <begin position="890"/>
        <end position="1189"/>
    </location>
</feature>
<keyword evidence="14" id="KW-0677">Repeat</keyword>
<gene>
    <name evidence="29" type="ORF">JOE42_001329</name>
</gene>
<evidence type="ECO:0000256" key="10">
    <source>
        <dbReference type="ARBA" id="ARBA00022628"/>
    </source>
</evidence>
<dbReference type="InterPro" id="IPR011005">
    <property type="entry name" value="Dihydropteroate_synth-like_sf"/>
</dbReference>
<comment type="domain">
    <text evidence="21">Modular enzyme with four functionally distinct domains. The isolated Hcy-binding domain catalyzes methyl transfer from free methylcobalamin to homocysteine. The Hcy-binding domain in association with the pterin-binding domain catalyzes the methylation of cob(I)alamin by methyltetrahydrofolate and the methylation of homocysteine. The B12-binding domain binds the cofactor. The AdoMet activation domain binds S-adenosyl-L-methionine. Under aerobic conditions cob(I)alamin can be converted to inactive cob(II)alamin. Reductive methylation by S-adenosyl-L-methionine and flavodoxin regenerates methylcobalamin.</text>
</comment>
<keyword evidence="10 21" id="KW-0846">Cobalamin</keyword>
<reference evidence="29 30" key="1">
    <citation type="submission" date="2021-01" db="EMBL/GenBank/DDBJ databases">
        <title>Genomics of switchgrass bacterial isolates.</title>
        <authorList>
            <person name="Shade A."/>
        </authorList>
    </citation>
    <scope>NUCLEOTIDE SEQUENCE [LARGE SCALE GENOMIC DNA]</scope>
    <source>
        <strain evidence="29 30">PvP111</strain>
    </source>
</reference>
<evidence type="ECO:0000256" key="4">
    <source>
        <dbReference type="ARBA" id="ARBA00005178"/>
    </source>
</evidence>
<feature type="binding site" evidence="22">
    <location>
        <position position="229"/>
    </location>
    <ligand>
        <name>Zn(2+)</name>
        <dbReference type="ChEBI" id="CHEBI:29105"/>
    </ligand>
</feature>
<dbReference type="InterPro" id="IPR004223">
    <property type="entry name" value="VitB12-dep_Met_synth_activ_dom"/>
</dbReference>
<feature type="domain" description="B12-binding N-terminal" evidence="28">
    <location>
        <begin position="633"/>
        <end position="726"/>
    </location>
</feature>
<evidence type="ECO:0000256" key="16">
    <source>
        <dbReference type="ARBA" id="ARBA00023167"/>
    </source>
</evidence>
<dbReference type="InterPro" id="IPR036594">
    <property type="entry name" value="Meth_synthase_dom"/>
</dbReference>
<dbReference type="InterPro" id="IPR006158">
    <property type="entry name" value="Cobalamin-bd"/>
</dbReference>
<protein>
    <recommendedName>
        <fullName evidence="7 20">Methionine synthase</fullName>
        <ecNumber evidence="6 20">2.1.1.13</ecNumber>
    </recommendedName>
    <alternativeName>
        <fullName evidence="19 21">5-methyltetrahydrofolate--homocysteine methyltransferase</fullName>
    </alternativeName>
</protein>
<dbReference type="Gene3D" id="3.40.50.280">
    <property type="entry name" value="Cobalamin-binding domain"/>
    <property type="match status" value="1"/>
</dbReference>
<evidence type="ECO:0000313" key="29">
    <source>
        <dbReference type="EMBL" id="MBM7414596.1"/>
    </source>
</evidence>
<keyword evidence="11 21" id="KW-0808">Transferase</keyword>
<proteinExistence type="inferred from homology"/>
<dbReference type="Pfam" id="PF00809">
    <property type="entry name" value="Pterin_bind"/>
    <property type="match status" value="1"/>
</dbReference>
<keyword evidence="16 21" id="KW-0486">Methionine biosynthesis</keyword>
<dbReference type="Pfam" id="PF02607">
    <property type="entry name" value="B12-binding_2"/>
    <property type="match status" value="1"/>
</dbReference>
<keyword evidence="30" id="KW-1185">Reference proteome</keyword>
<dbReference type="NCBIfam" id="TIGR02082">
    <property type="entry name" value="metH"/>
    <property type="match status" value="1"/>
</dbReference>
<dbReference type="SUPFAM" id="SSF52242">
    <property type="entry name" value="Cobalamin (vitamin B12)-binding domain"/>
    <property type="match status" value="1"/>
</dbReference>
<dbReference type="InterPro" id="IPR033706">
    <property type="entry name" value="Met_synthase_B12-bd"/>
</dbReference>
<dbReference type="PANTHER" id="PTHR45833">
    <property type="entry name" value="METHIONINE SYNTHASE"/>
    <property type="match status" value="1"/>
</dbReference>
<evidence type="ECO:0000256" key="19">
    <source>
        <dbReference type="ARBA" id="ARBA00031040"/>
    </source>
</evidence>
<name>A0ABS2KRL5_9NOCA</name>
<dbReference type="CDD" id="cd00740">
    <property type="entry name" value="MeTr"/>
    <property type="match status" value="1"/>
</dbReference>
<dbReference type="Pfam" id="PF02310">
    <property type="entry name" value="B12-binding"/>
    <property type="match status" value="1"/>
</dbReference>
<feature type="domain" description="Hcy-binding" evidence="24">
    <location>
        <begin position="6"/>
        <end position="310"/>
    </location>
</feature>
<sequence length="1189" mass="129885">MPVEFRSRLLDALSQRVVIGDGAMGTMLQAADLTLDDFRGLEGCNEILNDTRPDVLRQIHREYFEAGADAVETNTFGCNLPNLADYDISDRIRELSYKGTILAREVADEMGTGRDGMGRFVLGSMGPGTKLPTLGHAPFRALRDAYAEAALGMIDGGADAVLIETCQDLLQVKAAILGSQAAMEQLGIRIPIITHVTVETTGTMLLGSEIGAALTAIEPLGVDLIGLNCATGPAEMSEHLRHLSRHATVPVSVMPNAGLPQLGPKGAEYPLGPDELAEALSGFVTEFGLSLVGGCCGTTPEHIRQVADAVHDARRGVRDPKPEKGVSSLYAAVPFEQDASILMIGERTNSNGSKAFRDAMLAEDYQKCLDIAKDQTRDGAHMLDLNVDYVGRDGAADMSALASRLATSSTLPIMLDSTEPAVLEAGLEHLGGRSAVNSVNYEDGDGPDSRFQRIMTLVKRHGAAVVALTIDEEGQARTADWKIRIAERLIADIRDNWGLPESDIILDTLTFPISTGQEEVRRDGIETIEAIRRLHESHPEVHFTLGISNISFGLNPAARQVLNSVFLHECTQAGLDTAIVHASKILPMARIPEEQRQVALDLVYDRRREGYDPLQALMALFEGVSAASARETRAQELAGLPLFDRLERRIVDGERAGLGDDLDEAMTEKPPLAIINETLLSGMKTVGELFGSGQMQLPFVLQSAEVMKAAVAHLEPHMEASDEDGKGRIVLATVKGDVHDIGKNLVDIILSNNGYEVVNLGIKQPISAILDAAVDKRADVIGMSGLLVKSTVVMKENLLEMNAKGVSEKFPVMLGGAALTRSYVENDLAEVYEGEVSYARDAFEGLRLMDTIMNTKRGVAPAPDSEEALAAQQKTAERKERHERSRRIAEKRKAAETPVVVPERSDVSVEKELPAPPFWGSRIVKGISLSEYSGLLDERALFLGQWGLRGARAGEGPSYEDLVETEGRPRLRYWLDRLSTDGILAHAALVYGYFPAVSKGDDVVVLESPEPDAAERFRFTFPRQDRGRFLCIADFVRSRDLARETGVVDVLPMNLVTMGQPIADFANELFKADAYRDYLEVHGIGVQLTEALAEYWHRRVREELVLPSGRSLVDQDPSDVEGYFKLEYRGARYSFGYGACPDLEDRIKLVAMLEPQRIGVDLSDELQLHPEQSTDAFVLHHPEAKYFNV</sequence>
<comment type="cofactor">
    <cofactor evidence="2 21 22">
        <name>Zn(2+)</name>
        <dbReference type="ChEBI" id="CHEBI:29105"/>
    </cofactor>
</comment>
<evidence type="ECO:0000259" key="24">
    <source>
        <dbReference type="PROSITE" id="PS50970"/>
    </source>
</evidence>
<dbReference type="PROSITE" id="PS50974">
    <property type="entry name" value="ADOMET_ACTIVATION"/>
    <property type="match status" value="1"/>
</dbReference>
<feature type="compositionally biased region" description="Basic and acidic residues" evidence="23">
    <location>
        <begin position="875"/>
        <end position="895"/>
    </location>
</feature>
<dbReference type="Gene3D" id="3.10.196.10">
    <property type="entry name" value="Vitamin B12-dependent methionine synthase, activation domain"/>
    <property type="match status" value="1"/>
</dbReference>
<comment type="similarity">
    <text evidence="5">Belongs to the vitamin-B12 dependent methionine synthase family.</text>
</comment>
<comment type="pathway">
    <text evidence="4 21">Amino-acid biosynthesis; L-methionine biosynthesis via de novo pathway; L-methionine from L-homocysteine (MetH route): step 1/1.</text>
</comment>
<keyword evidence="8 21" id="KW-0489">Methyltransferase</keyword>
<organism evidence="29 30">
    <name type="scientific">Rhodococcoides corynebacterioides</name>
    <dbReference type="NCBI Taxonomy" id="53972"/>
    <lineage>
        <taxon>Bacteria</taxon>
        <taxon>Bacillati</taxon>
        <taxon>Actinomycetota</taxon>
        <taxon>Actinomycetes</taxon>
        <taxon>Mycobacteriales</taxon>
        <taxon>Nocardiaceae</taxon>
        <taxon>Rhodococcoides</taxon>
    </lineage>
</organism>
<dbReference type="Proteomes" id="UP000703038">
    <property type="component" value="Unassembled WGS sequence"/>
</dbReference>
<dbReference type="InterPro" id="IPR011822">
    <property type="entry name" value="MetH"/>
</dbReference>
<dbReference type="EC" id="2.1.1.13" evidence="6 20"/>
<dbReference type="InterPro" id="IPR036589">
    <property type="entry name" value="HCY_dom_sf"/>
</dbReference>
<dbReference type="PROSITE" id="PS51337">
    <property type="entry name" value="B12_BINDING_NTER"/>
    <property type="match status" value="1"/>
</dbReference>
<evidence type="ECO:0000256" key="9">
    <source>
        <dbReference type="ARBA" id="ARBA00022605"/>
    </source>
</evidence>
<comment type="catalytic activity">
    <reaction evidence="1 21">
        <text>(6S)-5-methyl-5,6,7,8-tetrahydrofolate + L-homocysteine = (6S)-5,6,7,8-tetrahydrofolate + L-methionine</text>
        <dbReference type="Rhea" id="RHEA:11172"/>
        <dbReference type="ChEBI" id="CHEBI:18608"/>
        <dbReference type="ChEBI" id="CHEBI:57453"/>
        <dbReference type="ChEBI" id="CHEBI:57844"/>
        <dbReference type="ChEBI" id="CHEBI:58199"/>
        <dbReference type="EC" id="2.1.1.13"/>
    </reaction>
</comment>
<evidence type="ECO:0000256" key="18">
    <source>
        <dbReference type="ARBA" id="ARBA00025552"/>
    </source>
</evidence>
<feature type="binding site" evidence="22">
    <location>
        <position position="296"/>
    </location>
    <ligand>
        <name>Zn(2+)</name>
        <dbReference type="ChEBI" id="CHEBI:29105"/>
    </ligand>
</feature>
<evidence type="ECO:0000256" key="6">
    <source>
        <dbReference type="ARBA" id="ARBA00012032"/>
    </source>
</evidence>
<keyword evidence="9 21" id="KW-0028">Amino-acid biosynthesis</keyword>
<comment type="cofactor">
    <cofactor evidence="3 21">
        <name>methylcob(III)alamin</name>
        <dbReference type="ChEBI" id="CHEBI:28115"/>
    </cofactor>
</comment>
<feature type="domain" description="Pterin-binding" evidence="25">
    <location>
        <begin position="341"/>
        <end position="604"/>
    </location>
</feature>
<dbReference type="PROSITE" id="PS50972">
    <property type="entry name" value="PTERIN_BINDING"/>
    <property type="match status" value="1"/>
</dbReference>
<evidence type="ECO:0000256" key="23">
    <source>
        <dbReference type="SAM" id="MobiDB-lite"/>
    </source>
</evidence>
<evidence type="ECO:0000256" key="5">
    <source>
        <dbReference type="ARBA" id="ARBA00010398"/>
    </source>
</evidence>
<evidence type="ECO:0000256" key="13">
    <source>
        <dbReference type="ARBA" id="ARBA00022723"/>
    </source>
</evidence>
<dbReference type="PROSITE" id="PS51332">
    <property type="entry name" value="B12_BINDING"/>
    <property type="match status" value="1"/>
</dbReference>
<evidence type="ECO:0000256" key="8">
    <source>
        <dbReference type="ARBA" id="ARBA00022603"/>
    </source>
</evidence>
<evidence type="ECO:0000256" key="7">
    <source>
        <dbReference type="ARBA" id="ARBA00013998"/>
    </source>
</evidence>
<evidence type="ECO:0000256" key="21">
    <source>
        <dbReference type="PIRNR" id="PIRNR000381"/>
    </source>
</evidence>
<dbReference type="InterPro" id="IPR003726">
    <property type="entry name" value="HCY_dom"/>
</dbReference>
<dbReference type="EMBL" id="JAFBBK010000001">
    <property type="protein sequence ID" value="MBM7414596.1"/>
    <property type="molecule type" value="Genomic_DNA"/>
</dbReference>
<keyword evidence="12 21" id="KW-0949">S-adenosyl-L-methionine</keyword>
<evidence type="ECO:0000259" key="27">
    <source>
        <dbReference type="PROSITE" id="PS51332"/>
    </source>
</evidence>
<feature type="region of interest" description="Disordered" evidence="23">
    <location>
        <begin position="858"/>
        <end position="899"/>
    </location>
</feature>
<dbReference type="CDD" id="cd02069">
    <property type="entry name" value="methionine_synthase_B12_BD"/>
    <property type="match status" value="1"/>
</dbReference>
<evidence type="ECO:0000256" key="14">
    <source>
        <dbReference type="ARBA" id="ARBA00022737"/>
    </source>
</evidence>
<dbReference type="SUPFAM" id="SSF51717">
    <property type="entry name" value="Dihydropteroate synthetase-like"/>
    <property type="match status" value="1"/>
</dbReference>
<dbReference type="InterPro" id="IPR000489">
    <property type="entry name" value="Pterin-binding_dom"/>
</dbReference>
<evidence type="ECO:0000259" key="28">
    <source>
        <dbReference type="PROSITE" id="PS51337"/>
    </source>
</evidence>
<evidence type="ECO:0000256" key="2">
    <source>
        <dbReference type="ARBA" id="ARBA00001947"/>
    </source>
</evidence>
<evidence type="ECO:0000256" key="1">
    <source>
        <dbReference type="ARBA" id="ARBA00001700"/>
    </source>
</evidence>
<comment type="function">
    <text evidence="18 21">Catalyzes the transfer of a methyl group from methyl-cobalamin to homocysteine, yielding enzyme-bound cob(I)alamin and methionine. Subsequently, remethylates the cofactor using methyltetrahydrofolate.</text>
</comment>
<evidence type="ECO:0000256" key="17">
    <source>
        <dbReference type="ARBA" id="ARBA00023285"/>
    </source>
</evidence>
<dbReference type="InterPro" id="IPR036724">
    <property type="entry name" value="Cobalamin-bd_sf"/>
</dbReference>
<keyword evidence="15 21" id="KW-0862">Zinc</keyword>
<dbReference type="InterPro" id="IPR050554">
    <property type="entry name" value="Met_Synthase/Corrinoid"/>
</dbReference>
<dbReference type="Gene3D" id="3.20.20.330">
    <property type="entry name" value="Homocysteine-binding-like domain"/>
    <property type="match status" value="1"/>
</dbReference>
<evidence type="ECO:0000256" key="3">
    <source>
        <dbReference type="ARBA" id="ARBA00001956"/>
    </source>
</evidence>
<evidence type="ECO:0000256" key="12">
    <source>
        <dbReference type="ARBA" id="ARBA00022691"/>
    </source>
</evidence>
<dbReference type="Gene3D" id="3.20.20.20">
    <property type="entry name" value="Dihydropteroate synthase-like"/>
    <property type="match status" value="1"/>
</dbReference>
<dbReference type="InterPro" id="IPR037010">
    <property type="entry name" value="VitB12-dep_Met_synth_activ_sf"/>
</dbReference>
<keyword evidence="17 21" id="KW-0170">Cobalt</keyword>
<dbReference type="InterPro" id="IPR003759">
    <property type="entry name" value="Cbl-bd_cap"/>
</dbReference>
<feature type="binding site" evidence="22">
    <location>
        <position position="295"/>
    </location>
    <ligand>
        <name>Zn(2+)</name>
        <dbReference type="ChEBI" id="CHEBI:29105"/>
    </ligand>
</feature>
<dbReference type="GO" id="GO:0032259">
    <property type="term" value="P:methylation"/>
    <property type="evidence" value="ECO:0007669"/>
    <property type="project" value="UniProtKB-KW"/>
</dbReference>
<evidence type="ECO:0000256" key="22">
    <source>
        <dbReference type="PROSITE-ProRule" id="PRU00333"/>
    </source>
</evidence>
<dbReference type="Pfam" id="PF02965">
    <property type="entry name" value="Met_synt_B12"/>
    <property type="match status" value="1"/>
</dbReference>
<dbReference type="SMART" id="SM01018">
    <property type="entry name" value="B12-binding_2"/>
    <property type="match status" value="1"/>
</dbReference>
<comment type="caution">
    <text evidence="29">The sequence shown here is derived from an EMBL/GenBank/DDBJ whole genome shotgun (WGS) entry which is preliminary data.</text>
</comment>
<dbReference type="SUPFAM" id="SSF56507">
    <property type="entry name" value="Methionine synthase activation domain-like"/>
    <property type="match status" value="1"/>
</dbReference>
<dbReference type="GO" id="GO:0008705">
    <property type="term" value="F:methionine synthase activity"/>
    <property type="evidence" value="ECO:0007669"/>
    <property type="project" value="UniProtKB-EC"/>
</dbReference>
<keyword evidence="13 21" id="KW-0479">Metal-binding</keyword>
<evidence type="ECO:0000259" key="26">
    <source>
        <dbReference type="PROSITE" id="PS50974"/>
    </source>
</evidence>
<dbReference type="PROSITE" id="PS50970">
    <property type="entry name" value="HCY"/>
    <property type="match status" value="1"/>
</dbReference>
<feature type="domain" description="B12-binding" evidence="27">
    <location>
        <begin position="726"/>
        <end position="863"/>
    </location>
</feature>
<dbReference type="PANTHER" id="PTHR45833:SF1">
    <property type="entry name" value="METHIONINE SYNTHASE"/>
    <property type="match status" value="1"/>
</dbReference>
<evidence type="ECO:0000259" key="25">
    <source>
        <dbReference type="PROSITE" id="PS50972"/>
    </source>
</evidence>
<dbReference type="SUPFAM" id="SSF82282">
    <property type="entry name" value="Homocysteine S-methyltransferase"/>
    <property type="match status" value="1"/>
</dbReference>